<sequence length="180" mass="20547">MFGCSRTTRGFGRPRPSRRRHTGEVKHFMPRLARPALKAFAPKDTLTGEQRKPPVWWQHLACRKKRPATWRDQPPPPNQGVALCLCAVNLSLRALFELRRLLPSLRLRRDRLFRLHLRLRPRESSLDGHARTTKKSLLARPPPPSARAPPNSISLLRDTHAHIHSTSLAHAPPLSTSGYR</sequence>
<proteinExistence type="predicted"/>
<feature type="region of interest" description="Disordered" evidence="1">
    <location>
        <begin position="124"/>
        <end position="152"/>
    </location>
</feature>
<gene>
    <name evidence="2" type="ORF">FIBSPDRAFT_904904</name>
</gene>
<keyword evidence="3" id="KW-1185">Reference proteome</keyword>
<organism evidence="2 3">
    <name type="scientific">Athelia psychrophila</name>
    <dbReference type="NCBI Taxonomy" id="1759441"/>
    <lineage>
        <taxon>Eukaryota</taxon>
        <taxon>Fungi</taxon>
        <taxon>Dikarya</taxon>
        <taxon>Basidiomycota</taxon>
        <taxon>Agaricomycotina</taxon>
        <taxon>Agaricomycetes</taxon>
        <taxon>Agaricomycetidae</taxon>
        <taxon>Atheliales</taxon>
        <taxon>Atheliaceae</taxon>
        <taxon>Athelia</taxon>
    </lineage>
</organism>
<dbReference type="Proteomes" id="UP000076532">
    <property type="component" value="Unassembled WGS sequence"/>
</dbReference>
<accession>A0A167U587</accession>
<evidence type="ECO:0000256" key="1">
    <source>
        <dbReference type="SAM" id="MobiDB-lite"/>
    </source>
</evidence>
<evidence type="ECO:0000313" key="2">
    <source>
        <dbReference type="EMBL" id="KZP03602.1"/>
    </source>
</evidence>
<evidence type="ECO:0000313" key="3">
    <source>
        <dbReference type="Proteomes" id="UP000076532"/>
    </source>
</evidence>
<protein>
    <submittedName>
        <fullName evidence="2">Uncharacterized protein</fullName>
    </submittedName>
</protein>
<reference evidence="2 3" key="1">
    <citation type="journal article" date="2016" name="Mol. Biol. Evol.">
        <title>Comparative Genomics of Early-Diverging Mushroom-Forming Fungi Provides Insights into the Origins of Lignocellulose Decay Capabilities.</title>
        <authorList>
            <person name="Nagy L.G."/>
            <person name="Riley R."/>
            <person name="Tritt A."/>
            <person name="Adam C."/>
            <person name="Daum C."/>
            <person name="Floudas D."/>
            <person name="Sun H."/>
            <person name="Yadav J.S."/>
            <person name="Pangilinan J."/>
            <person name="Larsson K.H."/>
            <person name="Matsuura K."/>
            <person name="Barry K."/>
            <person name="Labutti K."/>
            <person name="Kuo R."/>
            <person name="Ohm R.A."/>
            <person name="Bhattacharya S.S."/>
            <person name="Shirouzu T."/>
            <person name="Yoshinaga Y."/>
            <person name="Martin F.M."/>
            <person name="Grigoriev I.V."/>
            <person name="Hibbett D.S."/>
        </authorList>
    </citation>
    <scope>NUCLEOTIDE SEQUENCE [LARGE SCALE GENOMIC DNA]</scope>
    <source>
        <strain evidence="2 3">CBS 109695</strain>
    </source>
</reference>
<feature type="compositionally biased region" description="Low complexity" evidence="1">
    <location>
        <begin position="1"/>
        <end position="14"/>
    </location>
</feature>
<dbReference type="AlphaFoldDB" id="A0A167U587"/>
<name>A0A167U587_9AGAM</name>
<dbReference type="EMBL" id="KV418036">
    <property type="protein sequence ID" value="KZP03602.1"/>
    <property type="molecule type" value="Genomic_DNA"/>
</dbReference>
<feature type="region of interest" description="Disordered" evidence="1">
    <location>
        <begin position="1"/>
        <end position="24"/>
    </location>
</feature>